<accession>A0A6M3IKA4</accession>
<reference evidence="1" key="1">
    <citation type="submission" date="2020-03" db="EMBL/GenBank/DDBJ databases">
        <title>The deep terrestrial virosphere.</title>
        <authorList>
            <person name="Holmfeldt K."/>
            <person name="Nilsson E."/>
            <person name="Simone D."/>
            <person name="Lopez-Fernandez M."/>
            <person name="Wu X."/>
            <person name="de Brujin I."/>
            <person name="Lundin D."/>
            <person name="Andersson A."/>
            <person name="Bertilsson S."/>
            <person name="Dopson M."/>
        </authorList>
    </citation>
    <scope>NUCLEOTIDE SEQUENCE</scope>
    <source>
        <strain evidence="1">MM415B01557</strain>
    </source>
</reference>
<organism evidence="1">
    <name type="scientific">viral metagenome</name>
    <dbReference type="NCBI Taxonomy" id="1070528"/>
    <lineage>
        <taxon>unclassified sequences</taxon>
        <taxon>metagenomes</taxon>
        <taxon>organismal metagenomes</taxon>
    </lineage>
</organism>
<proteinExistence type="predicted"/>
<name>A0A6M3IKA4_9ZZZZ</name>
<evidence type="ECO:0000313" key="1">
    <source>
        <dbReference type="EMBL" id="QJA57814.1"/>
    </source>
</evidence>
<sequence length="121" mass="13300">MKGIKLTNNKNQTQKETQYWTLTHNGRTVQITTEHSASSYEIPVVLLDGVLSDAVYSPECLPQPDPAIDKSITNGPLEHEAQIEGFDGATEMLVTQWATKTHIIMSLGMFGACGHISMPRS</sequence>
<gene>
    <name evidence="1" type="ORF">MM415B01557_0010</name>
</gene>
<dbReference type="EMBL" id="MT141293">
    <property type="protein sequence ID" value="QJA57814.1"/>
    <property type="molecule type" value="Genomic_DNA"/>
</dbReference>
<dbReference type="AlphaFoldDB" id="A0A6M3IKA4"/>
<protein>
    <submittedName>
        <fullName evidence="1">Uncharacterized protein</fullName>
    </submittedName>
</protein>